<protein>
    <submittedName>
        <fullName evidence="4 5">Pre-mRNA-splicing factor ATP-dependent RNA helicase DHX16</fullName>
    </submittedName>
</protein>
<feature type="region of interest" description="Disordered" evidence="1">
    <location>
        <begin position="194"/>
        <end position="269"/>
    </location>
</feature>
<feature type="compositionally biased region" description="Basic and acidic residues" evidence="1">
    <location>
        <begin position="194"/>
        <end position="215"/>
    </location>
</feature>
<proteinExistence type="predicted"/>
<dbReference type="RefSeq" id="XP_031767791.1">
    <property type="nucleotide sequence ID" value="XM_031911931.1"/>
</dbReference>
<evidence type="ECO:0000313" key="3">
    <source>
        <dbReference type="Proteomes" id="UP001652740"/>
    </source>
</evidence>
<keyword evidence="3" id="KW-1185">Reference proteome</keyword>
<dbReference type="InParanoid" id="A0A6J3C5W5"/>
<keyword evidence="4 5" id="KW-0067">ATP-binding</keyword>
<evidence type="ECO:0000313" key="5">
    <source>
        <dbReference type="RefSeq" id="XP_052759208.1"/>
    </source>
</evidence>
<gene>
    <name evidence="4" type="primary">LOC116413344</name>
    <name evidence="5" type="synonym">LOC128202547</name>
</gene>
<keyword evidence="4 5" id="KW-0347">Helicase</keyword>
<dbReference type="GeneID" id="116413344"/>
<organism evidence="3 4">
    <name type="scientific">Galleria mellonella</name>
    <name type="common">Greater wax moth</name>
    <dbReference type="NCBI Taxonomy" id="7137"/>
    <lineage>
        <taxon>Eukaryota</taxon>
        <taxon>Metazoa</taxon>
        <taxon>Ecdysozoa</taxon>
        <taxon>Arthropoda</taxon>
        <taxon>Hexapoda</taxon>
        <taxon>Insecta</taxon>
        <taxon>Pterygota</taxon>
        <taxon>Neoptera</taxon>
        <taxon>Endopterygota</taxon>
        <taxon>Lepidoptera</taxon>
        <taxon>Glossata</taxon>
        <taxon>Ditrysia</taxon>
        <taxon>Pyraloidea</taxon>
        <taxon>Pyralidae</taxon>
        <taxon>Galleriinae</taxon>
        <taxon>Galleria</taxon>
    </lineage>
</organism>
<keyword evidence="4 5" id="KW-0378">Hydrolase</keyword>
<evidence type="ECO:0000313" key="4">
    <source>
        <dbReference type="RefSeq" id="XP_031767791.1"/>
    </source>
</evidence>
<dbReference type="Proteomes" id="UP001652740">
    <property type="component" value="Unplaced"/>
</dbReference>
<dbReference type="AlphaFoldDB" id="A0A6J3C5W5"/>
<evidence type="ECO:0000256" key="2">
    <source>
        <dbReference type="SAM" id="SignalP"/>
    </source>
</evidence>
<dbReference type="RefSeq" id="XP_052759208.1">
    <property type="nucleotide sequence ID" value="XM_052903248.1"/>
</dbReference>
<keyword evidence="4 5" id="KW-0547">Nucleotide-binding</keyword>
<name>A0A6J3C5W5_GALME</name>
<accession>A0A6J3C5W5</accession>
<feature type="chain" id="PRO_5027009216" evidence="2">
    <location>
        <begin position="21"/>
        <end position="402"/>
    </location>
</feature>
<keyword evidence="2" id="KW-0732">Signal</keyword>
<dbReference type="GO" id="GO:0004386">
    <property type="term" value="F:helicase activity"/>
    <property type="evidence" value="ECO:0007669"/>
    <property type="project" value="UniProtKB-KW"/>
</dbReference>
<reference evidence="4" key="1">
    <citation type="submission" date="2025-04" db="UniProtKB">
        <authorList>
            <consortium name="RefSeq"/>
        </authorList>
    </citation>
    <scope>IDENTIFICATION</scope>
    <source>
        <tissue evidence="4">Whole adult</tissue>
        <tissue evidence="5">Whole larvae</tissue>
    </source>
</reference>
<evidence type="ECO:0000256" key="1">
    <source>
        <dbReference type="SAM" id="MobiDB-lite"/>
    </source>
</evidence>
<feature type="compositionally biased region" description="Polar residues" evidence="1">
    <location>
        <begin position="244"/>
        <end position="269"/>
    </location>
</feature>
<sequence>MKFILALSFLFLHHVTSTSCRTISQSKESTHNEVPATLEEKSVIDLILSLLRTSQDAIDRSEHLKEINEELRKVENNDRLVEILPMKSNLKSKGGKAPLALILTSKKHDRNQNDKKHDYVKYHYKQSHDNNSNEEERMSEDNNAIEKITDNHDENHYINQDDSEIKNNYELEKDVASDSDIVDYKPEITKDFDDTNTVKDEFDSKDMSYNTHDKLNTYNNDLKSLNKDDLQEPQLEDVNDLERSGNSYENYDKSQQLQENENKLSKSNGNVGWQMVSKESFTMIPAKESVELNNKNSNEEVNNDDDLKEMSLKVFSKSGDASYSDTNDVDDSSNDFKLSSRIEERDEIIENQFIKNNKDVVGVVEATETGHNDSKQVCDNDKTKEIHHQTHKSYNFSFLFSK</sequence>
<dbReference type="KEGG" id="gmw:116413344"/>
<dbReference type="OrthoDB" id="7514058at2759"/>
<dbReference type="PROSITE" id="PS51257">
    <property type="entry name" value="PROKAR_LIPOPROTEIN"/>
    <property type="match status" value="1"/>
</dbReference>
<feature type="signal peptide" evidence="2">
    <location>
        <begin position="1"/>
        <end position="20"/>
    </location>
</feature>